<dbReference type="AlphaFoldDB" id="A0A0D1W8R5"/>
<accession>A0A0D1W8R5</accession>
<dbReference type="Pfam" id="PF10112">
    <property type="entry name" value="Halogen_Hydrol"/>
    <property type="match status" value="1"/>
</dbReference>
<feature type="region of interest" description="Disordered" evidence="1">
    <location>
        <begin position="204"/>
        <end position="224"/>
    </location>
</feature>
<sequence length="224" mass="26620">MKKLLTTVWRIVLSSIIACGSLFLFFFLFSKLFMPAFFASIVVFALSMWISGRRYATSETHDFDMDKQDRAYVKQNLREARRKLKNIRRLQFRIRSITIWQKTSHLYKVARRIFNIVEEQPYRFHSARTFFSSYLDSTITILEKYTFLISQPVRNTEMMMALKKTEAMLDDIIAALEEELMQVLSDDVLNLNVEIETMKKSLDTRPQHTITIPKQEEHKDEIKR</sequence>
<keyword evidence="5" id="KW-1185">Reference proteome</keyword>
<dbReference type="PATRIC" id="fig|47500.12.peg.3909"/>
<dbReference type="InterPro" id="IPR018770">
    <property type="entry name" value="ChloroindolylP_hydrolase"/>
</dbReference>
<evidence type="ECO:0000313" key="3">
    <source>
        <dbReference type="EMBL" id="KON94393.1"/>
    </source>
</evidence>
<feature type="compositionally biased region" description="Basic and acidic residues" evidence="1">
    <location>
        <begin position="214"/>
        <end position="224"/>
    </location>
</feature>
<dbReference type="GeneID" id="42303921"/>
<dbReference type="RefSeq" id="WP_043066444.1">
    <property type="nucleotide sequence ID" value="NZ_BJOA01000239.1"/>
</dbReference>
<keyword evidence="2" id="KW-0472">Membrane</keyword>
<dbReference type="EMBL" id="LGUG01000004">
    <property type="protein sequence ID" value="KON94393.1"/>
    <property type="molecule type" value="Genomic_DNA"/>
</dbReference>
<dbReference type="EMBL" id="FNED01000041">
    <property type="protein sequence ID" value="SDK14961.1"/>
    <property type="molecule type" value="Genomic_DNA"/>
</dbReference>
<name>A0A0D1W8R5_ANEMI</name>
<organism evidence="3 5">
    <name type="scientific">Aneurinibacillus migulanus</name>
    <name type="common">Bacillus migulanus</name>
    <dbReference type="NCBI Taxonomy" id="47500"/>
    <lineage>
        <taxon>Bacteria</taxon>
        <taxon>Bacillati</taxon>
        <taxon>Bacillota</taxon>
        <taxon>Bacilli</taxon>
        <taxon>Bacillales</taxon>
        <taxon>Paenibacillaceae</taxon>
        <taxon>Aneurinibacillus group</taxon>
        <taxon>Aneurinibacillus</taxon>
    </lineage>
</organism>
<evidence type="ECO:0000256" key="2">
    <source>
        <dbReference type="SAM" id="Phobius"/>
    </source>
</evidence>
<dbReference type="OrthoDB" id="2081028at2"/>
<reference evidence="3 5" key="1">
    <citation type="submission" date="2015-07" db="EMBL/GenBank/DDBJ databases">
        <title>Fjat-14205 dsm 2895.</title>
        <authorList>
            <person name="Liu B."/>
            <person name="Wang J."/>
            <person name="Zhu Y."/>
            <person name="Liu G."/>
            <person name="Chen Q."/>
            <person name="Chen Z."/>
            <person name="Lan J."/>
            <person name="Che J."/>
            <person name="Ge C."/>
            <person name="Shi H."/>
            <person name="Pan Z."/>
            <person name="Liu X."/>
        </authorList>
    </citation>
    <scope>NUCLEOTIDE SEQUENCE [LARGE SCALE GENOMIC DNA]</scope>
    <source>
        <strain evidence="3 5">DSM 2895</strain>
    </source>
</reference>
<proteinExistence type="predicted"/>
<feature type="transmembrane region" description="Helical" evidence="2">
    <location>
        <begin position="32"/>
        <end position="50"/>
    </location>
</feature>
<dbReference type="Proteomes" id="UP000182836">
    <property type="component" value="Unassembled WGS sequence"/>
</dbReference>
<dbReference type="STRING" id="47500.AF333_01675"/>
<feature type="transmembrane region" description="Helical" evidence="2">
    <location>
        <begin position="7"/>
        <end position="26"/>
    </location>
</feature>
<gene>
    <name evidence="3" type="ORF">AF333_01675</name>
    <name evidence="4" type="ORF">SAMN04487909_14116</name>
</gene>
<evidence type="ECO:0000313" key="4">
    <source>
        <dbReference type="EMBL" id="SDK14961.1"/>
    </source>
</evidence>
<protein>
    <submittedName>
        <fullName evidence="4">5-bromo-4-chloroindolyl phosphate hydrolysis protein</fullName>
    </submittedName>
</protein>
<dbReference type="Proteomes" id="UP000037269">
    <property type="component" value="Unassembled WGS sequence"/>
</dbReference>
<evidence type="ECO:0000313" key="5">
    <source>
        <dbReference type="Proteomes" id="UP000037269"/>
    </source>
</evidence>
<keyword evidence="2" id="KW-0812">Transmembrane</keyword>
<evidence type="ECO:0000256" key="1">
    <source>
        <dbReference type="SAM" id="MobiDB-lite"/>
    </source>
</evidence>
<evidence type="ECO:0000313" key="6">
    <source>
        <dbReference type="Proteomes" id="UP000182836"/>
    </source>
</evidence>
<keyword evidence="2" id="KW-1133">Transmembrane helix</keyword>
<reference evidence="4 6" key="2">
    <citation type="submission" date="2016-10" db="EMBL/GenBank/DDBJ databases">
        <authorList>
            <person name="de Groot N.N."/>
        </authorList>
    </citation>
    <scope>NUCLEOTIDE SEQUENCE [LARGE SCALE GENOMIC DNA]</scope>
    <source>
        <strain evidence="4 6">DSM 2895</strain>
    </source>
</reference>